<proteinExistence type="predicted"/>
<keyword evidence="2" id="KW-1185">Reference proteome</keyword>
<comment type="caution">
    <text evidence="1">The sequence shown here is derived from an EMBL/GenBank/DDBJ whole genome shotgun (WGS) entry which is preliminary data.</text>
</comment>
<evidence type="ECO:0000313" key="2">
    <source>
        <dbReference type="Proteomes" id="UP000754883"/>
    </source>
</evidence>
<name>A0A9N9UMQ1_9HYPO</name>
<reference evidence="1" key="1">
    <citation type="submission" date="2021-10" db="EMBL/GenBank/DDBJ databases">
        <authorList>
            <person name="Piombo E."/>
        </authorList>
    </citation>
    <scope>NUCLEOTIDE SEQUENCE</scope>
</reference>
<dbReference type="EMBL" id="CABFNO020001523">
    <property type="protein sequence ID" value="CAG9993680.1"/>
    <property type="molecule type" value="Genomic_DNA"/>
</dbReference>
<evidence type="ECO:0008006" key="3">
    <source>
        <dbReference type="Google" id="ProtNLM"/>
    </source>
</evidence>
<organism evidence="1 2">
    <name type="scientific">Clonostachys byssicola</name>
    <dbReference type="NCBI Taxonomy" id="160290"/>
    <lineage>
        <taxon>Eukaryota</taxon>
        <taxon>Fungi</taxon>
        <taxon>Dikarya</taxon>
        <taxon>Ascomycota</taxon>
        <taxon>Pezizomycotina</taxon>
        <taxon>Sordariomycetes</taxon>
        <taxon>Hypocreomycetidae</taxon>
        <taxon>Hypocreales</taxon>
        <taxon>Bionectriaceae</taxon>
        <taxon>Clonostachys</taxon>
    </lineage>
</organism>
<dbReference type="AlphaFoldDB" id="A0A9N9UMQ1"/>
<dbReference type="OrthoDB" id="2520703at2759"/>
<sequence>MEQSSSRSTSLLSLPPEIQTQILSHLVSSFGKPSIHAVLRTCKQLYEIALPLSVYVFRNAAPWTDGGGPCSRARNVQFLRYIVISKPELAIHVKTLLLGRFSSENDTATHIKDIAQPQDIKCTKEELSVYQHAIEDVLDRLNYDGERKWSAEWVDDLSKGCSDAQVALIMLVCPNIQTLMFEQATKPRQLIRLLQMVGSLNNLKPPLGKLNFDQLGIPLSKVEDVFHEATEFEEGYQMFHEQGPVIFHLPRLRFYEGTLLYGDMLAAEKFDHLQPRSSPVEEITLGVSTIAGPTLGSMLRACRALKKFEYTHNSFLNQYNELTPSEILEALLIHSETLENVRVNMHEEVDKGWEWQDHPECLYMGTRLSLLRSLKTLTVSCQCLTGILAGPPENHGFNGHPMPLQIEEAPTLIECLPESLESLKILGCGGEIWETATELLRTVEQGVRFTKLTYICLLFNEWLMKSKIDLHCYSPHVRLEIGYQNQDFYQFDLGPPNCETKTRGVHNATSRIYAPDARKYYLEIRELAVFPESAYEPRPDPCDFEE</sequence>
<gene>
    <name evidence="1" type="ORF">CBYS24578_00004365</name>
</gene>
<dbReference type="Proteomes" id="UP000754883">
    <property type="component" value="Unassembled WGS sequence"/>
</dbReference>
<evidence type="ECO:0000313" key="1">
    <source>
        <dbReference type="EMBL" id="CAG9993680.1"/>
    </source>
</evidence>
<protein>
    <recommendedName>
        <fullName evidence="3">F-box domain-containing protein</fullName>
    </recommendedName>
</protein>
<accession>A0A9N9UMQ1</accession>